<protein>
    <recommendedName>
        <fullName evidence="2">Manganese/iron superoxide dismutase C-terminal domain-containing protein</fullName>
    </recommendedName>
</protein>
<evidence type="ECO:0000313" key="4">
    <source>
        <dbReference type="Proteomes" id="UP000803844"/>
    </source>
</evidence>
<reference evidence="3" key="1">
    <citation type="journal article" date="2020" name="Phytopathology">
        <title>Genome sequence of the chestnut blight fungus Cryphonectria parasitica EP155: A fundamental resource for an archetypical invasive plant pathogen.</title>
        <authorList>
            <person name="Crouch J.A."/>
            <person name="Dawe A."/>
            <person name="Aerts A."/>
            <person name="Barry K."/>
            <person name="Churchill A.C.L."/>
            <person name="Grimwood J."/>
            <person name="Hillman B."/>
            <person name="Milgroom M.G."/>
            <person name="Pangilinan J."/>
            <person name="Smith M."/>
            <person name="Salamov A."/>
            <person name="Schmutz J."/>
            <person name="Yadav J."/>
            <person name="Grigoriev I.V."/>
            <person name="Nuss D."/>
        </authorList>
    </citation>
    <scope>NUCLEOTIDE SEQUENCE</scope>
    <source>
        <strain evidence="3">EP155</strain>
    </source>
</reference>
<dbReference type="InterPro" id="IPR019832">
    <property type="entry name" value="Mn/Fe_SOD_C"/>
</dbReference>
<feature type="domain" description="Manganese/iron superoxide dismutase C-terminal" evidence="2">
    <location>
        <begin position="227"/>
        <end position="282"/>
    </location>
</feature>
<dbReference type="InterPro" id="IPR036314">
    <property type="entry name" value="SOD_C_sf"/>
</dbReference>
<dbReference type="PANTHER" id="PTHR43595">
    <property type="entry name" value="37S RIBOSOMAL PROTEIN S26, MITOCHONDRIAL"/>
    <property type="match status" value="1"/>
</dbReference>
<dbReference type="SUPFAM" id="SSF54719">
    <property type="entry name" value="Fe,Mn superoxide dismutase (SOD), C-terminal domain"/>
    <property type="match status" value="1"/>
</dbReference>
<dbReference type="PANTHER" id="PTHR43595:SF2">
    <property type="entry name" value="SMALL RIBOSOMAL SUBUNIT PROTEIN MS42"/>
    <property type="match status" value="1"/>
</dbReference>
<organism evidence="3 4">
    <name type="scientific">Cryphonectria parasitica (strain ATCC 38755 / EP155)</name>
    <dbReference type="NCBI Taxonomy" id="660469"/>
    <lineage>
        <taxon>Eukaryota</taxon>
        <taxon>Fungi</taxon>
        <taxon>Dikarya</taxon>
        <taxon>Ascomycota</taxon>
        <taxon>Pezizomycotina</taxon>
        <taxon>Sordariomycetes</taxon>
        <taxon>Sordariomycetidae</taxon>
        <taxon>Diaporthales</taxon>
        <taxon>Cryphonectriaceae</taxon>
        <taxon>Cryphonectria-Endothia species complex</taxon>
        <taxon>Cryphonectria</taxon>
    </lineage>
</organism>
<dbReference type="GeneID" id="63835516"/>
<sequence>ATPSRCKHVAPKLHDVFATEGVAGLYSTGGFEVAYTKYQSWCLDELNRLTEGTKYEGIEVKDVAIMTSREPELAAIFNYASMAHNNHFFFDGLAPQGGKDPAEYMPSALKTELEASFGSLETLQRELVLTANAMFGPGFVWLVRATDGHSAQRFPFRVLSTYLAGSPYPAAHWRKQGTDMNAHGGITDSAGETIRHYFDMQNIGQGRAPLHGSAAAAAAGGGGGGSILNKESAKNPGGASLVPVLCVSTWEHAWLYDWDVGGKLAYLTAWWDIINWGKVAERASL</sequence>
<comment type="caution">
    <text evidence="3">The sequence shown here is derived from an EMBL/GenBank/DDBJ whole genome shotgun (WGS) entry which is preliminary data.</text>
</comment>
<dbReference type="Pfam" id="PF02777">
    <property type="entry name" value="Sod_Fe_C"/>
    <property type="match status" value="2"/>
</dbReference>
<gene>
    <name evidence="3" type="ORF">M406DRAFT_27960</name>
</gene>
<dbReference type="Gene3D" id="3.55.40.20">
    <property type="entry name" value="Iron/manganese superoxide dismutase, C-terminal domain"/>
    <property type="match status" value="1"/>
</dbReference>
<dbReference type="GO" id="GO:0046872">
    <property type="term" value="F:metal ion binding"/>
    <property type="evidence" value="ECO:0007669"/>
    <property type="project" value="InterPro"/>
</dbReference>
<dbReference type="EMBL" id="MU032348">
    <property type="protein sequence ID" value="KAF3764797.1"/>
    <property type="molecule type" value="Genomic_DNA"/>
</dbReference>
<keyword evidence="4" id="KW-1185">Reference proteome</keyword>
<dbReference type="AlphaFoldDB" id="A0A9P4Y0L8"/>
<evidence type="ECO:0000256" key="1">
    <source>
        <dbReference type="ARBA" id="ARBA00037226"/>
    </source>
</evidence>
<dbReference type="OrthoDB" id="275227at2759"/>
<feature type="non-terminal residue" evidence="3">
    <location>
        <position position="285"/>
    </location>
</feature>
<name>A0A9P4Y0L8_CRYP1</name>
<evidence type="ECO:0000313" key="3">
    <source>
        <dbReference type="EMBL" id="KAF3764797.1"/>
    </source>
</evidence>
<accession>A0A9P4Y0L8</accession>
<feature type="domain" description="Manganese/iron superoxide dismutase C-terminal" evidence="2">
    <location>
        <begin position="108"/>
        <end position="147"/>
    </location>
</feature>
<comment type="function">
    <text evidence="1">Component of the mitochondrial ribosome (mitoribosome), a dedicated translation machinery responsible for the synthesis of mitochondrial genome-encoded proteins, including at least some of the essential transmembrane subunits of the mitochondrial respiratory chain. The mitoribosomes are attached to the mitochondrial inner membrane and translation products are cotranslationally integrated into the membrane.</text>
</comment>
<proteinExistence type="predicted"/>
<dbReference type="InterPro" id="IPR036324">
    <property type="entry name" value="Mn/Fe_SOD_N_sf"/>
</dbReference>
<evidence type="ECO:0000259" key="2">
    <source>
        <dbReference type="Pfam" id="PF02777"/>
    </source>
</evidence>
<dbReference type="Proteomes" id="UP000803844">
    <property type="component" value="Unassembled WGS sequence"/>
</dbReference>
<feature type="non-terminal residue" evidence="3">
    <location>
        <position position="1"/>
    </location>
</feature>
<dbReference type="GO" id="GO:0004784">
    <property type="term" value="F:superoxide dismutase activity"/>
    <property type="evidence" value="ECO:0007669"/>
    <property type="project" value="InterPro"/>
</dbReference>
<dbReference type="GO" id="GO:0005737">
    <property type="term" value="C:cytoplasm"/>
    <property type="evidence" value="ECO:0007669"/>
    <property type="project" value="TreeGrafter"/>
</dbReference>
<dbReference type="SUPFAM" id="SSF46609">
    <property type="entry name" value="Fe,Mn superoxide dismutase (SOD), N-terminal domain"/>
    <property type="match status" value="1"/>
</dbReference>
<dbReference type="RefSeq" id="XP_040775758.1">
    <property type="nucleotide sequence ID" value="XM_040918387.1"/>
</dbReference>